<name>A0ACB8S7B2_9AGAM</name>
<organism evidence="1 2">
    <name type="scientific">Auriscalpium vulgare</name>
    <dbReference type="NCBI Taxonomy" id="40419"/>
    <lineage>
        <taxon>Eukaryota</taxon>
        <taxon>Fungi</taxon>
        <taxon>Dikarya</taxon>
        <taxon>Basidiomycota</taxon>
        <taxon>Agaricomycotina</taxon>
        <taxon>Agaricomycetes</taxon>
        <taxon>Russulales</taxon>
        <taxon>Auriscalpiaceae</taxon>
        <taxon>Auriscalpium</taxon>
    </lineage>
</organism>
<accession>A0ACB8S7B2</accession>
<dbReference type="EMBL" id="MU275846">
    <property type="protein sequence ID" value="KAI0052280.1"/>
    <property type="molecule type" value="Genomic_DNA"/>
</dbReference>
<gene>
    <name evidence="1" type="ORF">FA95DRAFT_1601946</name>
</gene>
<evidence type="ECO:0000313" key="1">
    <source>
        <dbReference type="EMBL" id="KAI0052280.1"/>
    </source>
</evidence>
<keyword evidence="2" id="KW-1185">Reference proteome</keyword>
<comment type="caution">
    <text evidence="1">The sequence shown here is derived from an EMBL/GenBank/DDBJ whole genome shotgun (WGS) entry which is preliminary data.</text>
</comment>
<proteinExistence type="predicted"/>
<sequence length="274" mass="30341">MHLVSLEFLPVELLYEIQLFALSEALPLTSRRFYNVFKSAPTSIHATYILLRHLVLPPPLASSPLSTAKRPNVLTHALRYPICTQPVLNLLLASPLLPPDPRPHPAPELPRRLFRHLAPRAPGGGEWKARHAPLPFLQQLYADPRVAPPDPDAHDGYALTRAVHAGSRPLVRFLLARGASPRRKNGIAVLVAIRRRELGMVKLLVEPEAGVGGGDGGERVGKGKRRRVMDRVEVTPEMLRTAVKCGARDIAEWLMREKGCVPDMKTLGLMMQAQ</sequence>
<evidence type="ECO:0000313" key="2">
    <source>
        <dbReference type="Proteomes" id="UP000814033"/>
    </source>
</evidence>
<dbReference type="Proteomes" id="UP000814033">
    <property type="component" value="Unassembled WGS sequence"/>
</dbReference>
<reference evidence="1" key="2">
    <citation type="journal article" date="2022" name="New Phytol.">
        <title>Evolutionary transition to the ectomycorrhizal habit in the genomes of a hyperdiverse lineage of mushroom-forming fungi.</title>
        <authorList>
            <person name="Looney B."/>
            <person name="Miyauchi S."/>
            <person name="Morin E."/>
            <person name="Drula E."/>
            <person name="Courty P.E."/>
            <person name="Kohler A."/>
            <person name="Kuo A."/>
            <person name="LaButti K."/>
            <person name="Pangilinan J."/>
            <person name="Lipzen A."/>
            <person name="Riley R."/>
            <person name="Andreopoulos W."/>
            <person name="He G."/>
            <person name="Johnson J."/>
            <person name="Nolan M."/>
            <person name="Tritt A."/>
            <person name="Barry K.W."/>
            <person name="Grigoriev I.V."/>
            <person name="Nagy L.G."/>
            <person name="Hibbett D."/>
            <person name="Henrissat B."/>
            <person name="Matheny P.B."/>
            <person name="Labbe J."/>
            <person name="Martin F.M."/>
        </authorList>
    </citation>
    <scope>NUCLEOTIDE SEQUENCE</scope>
    <source>
        <strain evidence="1">FP105234-sp</strain>
    </source>
</reference>
<protein>
    <submittedName>
        <fullName evidence="1">Uncharacterized protein</fullName>
    </submittedName>
</protein>
<reference evidence="1" key="1">
    <citation type="submission" date="2021-02" db="EMBL/GenBank/DDBJ databases">
        <authorList>
            <consortium name="DOE Joint Genome Institute"/>
            <person name="Ahrendt S."/>
            <person name="Looney B.P."/>
            <person name="Miyauchi S."/>
            <person name="Morin E."/>
            <person name="Drula E."/>
            <person name="Courty P.E."/>
            <person name="Chicoki N."/>
            <person name="Fauchery L."/>
            <person name="Kohler A."/>
            <person name="Kuo A."/>
            <person name="Labutti K."/>
            <person name="Pangilinan J."/>
            <person name="Lipzen A."/>
            <person name="Riley R."/>
            <person name="Andreopoulos W."/>
            <person name="He G."/>
            <person name="Johnson J."/>
            <person name="Barry K.W."/>
            <person name="Grigoriev I.V."/>
            <person name="Nagy L."/>
            <person name="Hibbett D."/>
            <person name="Henrissat B."/>
            <person name="Matheny P.B."/>
            <person name="Labbe J."/>
            <person name="Martin F."/>
        </authorList>
    </citation>
    <scope>NUCLEOTIDE SEQUENCE</scope>
    <source>
        <strain evidence="1">FP105234-sp</strain>
    </source>
</reference>